<sequence>MAYKPVAAETYWTIGWGHYGADVKQGMTITQAEAEAMLVKDLDKYEAYVNNSAYVPVAAQLTQNQFDTLVSFCYNCGAGNLKTLCAGRTAAEIAASIPKYKGQRPSLSRSGET</sequence>
<comment type="caution">
    <text evidence="5">The sequence shown here is derived from an EMBL/GenBank/DDBJ whole genome shotgun (WGS) entry which is preliminary data.</text>
</comment>
<evidence type="ECO:0000256" key="3">
    <source>
        <dbReference type="ARBA" id="ARBA00023200"/>
    </source>
</evidence>
<keyword evidence="6" id="KW-1185">Reference proteome</keyword>
<evidence type="ECO:0000313" key="6">
    <source>
        <dbReference type="Proteomes" id="UP000535838"/>
    </source>
</evidence>
<dbReference type="InterPro" id="IPR002196">
    <property type="entry name" value="Glyco_hydro_24"/>
</dbReference>
<name>A0A841SPI9_9BACL</name>
<organism evidence="5 6">
    <name type="scientific">Cohnella thailandensis</name>
    <dbReference type="NCBI Taxonomy" id="557557"/>
    <lineage>
        <taxon>Bacteria</taxon>
        <taxon>Bacillati</taxon>
        <taxon>Bacillota</taxon>
        <taxon>Bacilli</taxon>
        <taxon>Bacillales</taxon>
        <taxon>Paenibacillaceae</taxon>
        <taxon>Cohnella</taxon>
    </lineage>
</organism>
<dbReference type="GO" id="GO:0009253">
    <property type="term" value="P:peptidoglycan catabolic process"/>
    <property type="evidence" value="ECO:0007669"/>
    <property type="project" value="InterPro"/>
</dbReference>
<keyword evidence="4" id="KW-0326">Glycosidase</keyword>
<dbReference type="RefSeq" id="WP_185119084.1">
    <property type="nucleotide sequence ID" value="NZ_JACJVQ010000005.1"/>
</dbReference>
<dbReference type="Pfam" id="PF00959">
    <property type="entry name" value="Phage_lysozyme"/>
    <property type="match status" value="1"/>
</dbReference>
<reference evidence="5 6" key="1">
    <citation type="submission" date="2020-08" db="EMBL/GenBank/DDBJ databases">
        <title>Cohnella phylogeny.</title>
        <authorList>
            <person name="Dunlap C."/>
        </authorList>
    </citation>
    <scope>NUCLEOTIDE SEQUENCE [LARGE SCALE GENOMIC DNA]</scope>
    <source>
        <strain evidence="5 6">DSM 25241</strain>
    </source>
</reference>
<dbReference type="EMBL" id="JACJVQ010000005">
    <property type="protein sequence ID" value="MBB6633874.1"/>
    <property type="molecule type" value="Genomic_DNA"/>
</dbReference>
<dbReference type="InterPro" id="IPR051018">
    <property type="entry name" value="Bacteriophage_GH24"/>
</dbReference>
<dbReference type="GO" id="GO:0042742">
    <property type="term" value="P:defense response to bacterium"/>
    <property type="evidence" value="ECO:0007669"/>
    <property type="project" value="UniProtKB-KW"/>
</dbReference>
<dbReference type="GO" id="GO:0031640">
    <property type="term" value="P:killing of cells of another organism"/>
    <property type="evidence" value="ECO:0007669"/>
    <property type="project" value="UniProtKB-KW"/>
</dbReference>
<evidence type="ECO:0000256" key="1">
    <source>
        <dbReference type="ARBA" id="ARBA00022529"/>
    </source>
</evidence>
<accession>A0A841SPI9</accession>
<comment type="similarity">
    <text evidence="4">Belongs to the glycosyl hydrolase 24 family.</text>
</comment>
<evidence type="ECO:0000256" key="4">
    <source>
        <dbReference type="RuleBase" id="RU003788"/>
    </source>
</evidence>
<evidence type="ECO:0000256" key="2">
    <source>
        <dbReference type="ARBA" id="ARBA00022638"/>
    </source>
</evidence>
<dbReference type="AlphaFoldDB" id="A0A841SPI9"/>
<protein>
    <recommendedName>
        <fullName evidence="4">Lysozyme</fullName>
        <ecNumber evidence="4">3.2.1.17</ecNumber>
    </recommendedName>
</protein>
<keyword evidence="2 4" id="KW-0081">Bacteriolytic enzyme</keyword>
<dbReference type="CDD" id="cd00737">
    <property type="entry name" value="lyz_endolysin_autolysin"/>
    <property type="match status" value="1"/>
</dbReference>
<dbReference type="GO" id="GO:0016998">
    <property type="term" value="P:cell wall macromolecule catabolic process"/>
    <property type="evidence" value="ECO:0007669"/>
    <property type="project" value="InterPro"/>
</dbReference>
<dbReference type="Proteomes" id="UP000535838">
    <property type="component" value="Unassembled WGS sequence"/>
</dbReference>
<keyword evidence="3" id="KW-1035">Host cytoplasm</keyword>
<keyword evidence="4" id="KW-0378">Hydrolase</keyword>
<dbReference type="InterPro" id="IPR023347">
    <property type="entry name" value="Lysozyme_dom_sf"/>
</dbReference>
<dbReference type="EC" id="3.2.1.17" evidence="4"/>
<comment type="catalytic activity">
    <reaction evidence="4">
        <text>Hydrolysis of (1-&gt;4)-beta-linkages between N-acetylmuramic acid and N-acetyl-D-glucosamine residues in a peptidoglycan and between N-acetyl-D-glucosamine residues in chitodextrins.</text>
        <dbReference type="EC" id="3.2.1.17"/>
    </reaction>
</comment>
<keyword evidence="1 4" id="KW-0929">Antimicrobial</keyword>
<dbReference type="SUPFAM" id="SSF53955">
    <property type="entry name" value="Lysozyme-like"/>
    <property type="match status" value="1"/>
</dbReference>
<gene>
    <name evidence="5" type="ORF">H7B67_07110</name>
</gene>
<dbReference type="PANTHER" id="PTHR38107">
    <property type="match status" value="1"/>
</dbReference>
<dbReference type="Gene3D" id="1.10.530.40">
    <property type="match status" value="1"/>
</dbReference>
<dbReference type="GO" id="GO:0003796">
    <property type="term" value="F:lysozyme activity"/>
    <property type="evidence" value="ECO:0007669"/>
    <property type="project" value="UniProtKB-EC"/>
</dbReference>
<dbReference type="InterPro" id="IPR033907">
    <property type="entry name" value="Endolysin_autolysin"/>
</dbReference>
<dbReference type="InterPro" id="IPR023346">
    <property type="entry name" value="Lysozyme-like_dom_sf"/>
</dbReference>
<dbReference type="PANTHER" id="PTHR38107:SF3">
    <property type="entry name" value="LYSOZYME RRRD-RELATED"/>
    <property type="match status" value="1"/>
</dbReference>
<proteinExistence type="inferred from homology"/>
<evidence type="ECO:0000313" key="5">
    <source>
        <dbReference type="EMBL" id="MBB6633874.1"/>
    </source>
</evidence>